<dbReference type="GO" id="GO:0043709">
    <property type="term" value="P:cell adhesion involved in single-species biofilm formation"/>
    <property type="evidence" value="ECO:0007669"/>
    <property type="project" value="TreeGrafter"/>
</dbReference>
<dbReference type="PROSITE" id="PS50887">
    <property type="entry name" value="GGDEF"/>
    <property type="match status" value="1"/>
</dbReference>
<dbReference type="GO" id="GO:1902201">
    <property type="term" value="P:negative regulation of bacterial-type flagellum-dependent cell motility"/>
    <property type="evidence" value="ECO:0007669"/>
    <property type="project" value="TreeGrafter"/>
</dbReference>
<accession>A0A4R5VYT2</accession>
<dbReference type="SUPFAM" id="SSF55073">
    <property type="entry name" value="Nucleotide cyclase"/>
    <property type="match status" value="1"/>
</dbReference>
<dbReference type="InterPro" id="IPR043128">
    <property type="entry name" value="Rev_trsase/Diguanyl_cyclase"/>
</dbReference>
<dbReference type="EMBL" id="SMYL01000007">
    <property type="protein sequence ID" value="TDK64508.1"/>
    <property type="molecule type" value="Genomic_DNA"/>
</dbReference>
<comment type="caution">
    <text evidence="5">The sequence shown here is derived from an EMBL/GenBank/DDBJ whole genome shotgun (WGS) entry which is preliminary data.</text>
</comment>
<dbReference type="InterPro" id="IPR035965">
    <property type="entry name" value="PAS-like_dom_sf"/>
</dbReference>
<feature type="domain" description="PAS" evidence="3">
    <location>
        <begin position="4"/>
        <end position="62"/>
    </location>
</feature>
<evidence type="ECO:0000256" key="2">
    <source>
        <dbReference type="ARBA" id="ARBA00034247"/>
    </source>
</evidence>
<keyword evidence="6" id="KW-1185">Reference proteome</keyword>
<dbReference type="NCBIfam" id="TIGR00254">
    <property type="entry name" value="GGDEF"/>
    <property type="match status" value="1"/>
</dbReference>
<comment type="catalytic activity">
    <reaction evidence="2">
        <text>2 GTP = 3',3'-c-di-GMP + 2 diphosphate</text>
        <dbReference type="Rhea" id="RHEA:24898"/>
        <dbReference type="ChEBI" id="CHEBI:33019"/>
        <dbReference type="ChEBI" id="CHEBI:37565"/>
        <dbReference type="ChEBI" id="CHEBI:58805"/>
        <dbReference type="EC" id="2.7.7.65"/>
    </reaction>
</comment>
<dbReference type="Gene3D" id="3.30.450.20">
    <property type="entry name" value="PAS domain"/>
    <property type="match status" value="1"/>
</dbReference>
<dbReference type="Pfam" id="PF00990">
    <property type="entry name" value="GGDEF"/>
    <property type="match status" value="1"/>
</dbReference>
<dbReference type="InterPro" id="IPR050469">
    <property type="entry name" value="Diguanylate_Cyclase"/>
</dbReference>
<name>A0A4R5VYT2_9BURK</name>
<evidence type="ECO:0000313" key="6">
    <source>
        <dbReference type="Proteomes" id="UP000294829"/>
    </source>
</evidence>
<dbReference type="Gene3D" id="3.30.70.270">
    <property type="match status" value="1"/>
</dbReference>
<dbReference type="GO" id="GO:0052621">
    <property type="term" value="F:diguanylate cyclase activity"/>
    <property type="evidence" value="ECO:0007669"/>
    <property type="project" value="UniProtKB-EC"/>
</dbReference>
<dbReference type="InterPro" id="IPR000160">
    <property type="entry name" value="GGDEF_dom"/>
</dbReference>
<dbReference type="AlphaFoldDB" id="A0A4R5VYT2"/>
<dbReference type="Proteomes" id="UP000294829">
    <property type="component" value="Unassembled WGS sequence"/>
</dbReference>
<dbReference type="NCBIfam" id="TIGR00229">
    <property type="entry name" value="sensory_box"/>
    <property type="match status" value="1"/>
</dbReference>
<organism evidence="5 6">
    <name type="scientific">Sapientia aquatica</name>
    <dbReference type="NCBI Taxonomy" id="1549640"/>
    <lineage>
        <taxon>Bacteria</taxon>
        <taxon>Pseudomonadati</taxon>
        <taxon>Pseudomonadota</taxon>
        <taxon>Betaproteobacteria</taxon>
        <taxon>Burkholderiales</taxon>
        <taxon>Oxalobacteraceae</taxon>
        <taxon>Sapientia</taxon>
    </lineage>
</organism>
<dbReference type="OrthoDB" id="9813903at2"/>
<evidence type="ECO:0000259" key="4">
    <source>
        <dbReference type="PROSITE" id="PS50887"/>
    </source>
</evidence>
<dbReference type="SMART" id="SM00267">
    <property type="entry name" value="GGDEF"/>
    <property type="match status" value="1"/>
</dbReference>
<dbReference type="InterPro" id="IPR000014">
    <property type="entry name" value="PAS"/>
</dbReference>
<dbReference type="FunFam" id="3.30.70.270:FF:000001">
    <property type="entry name" value="Diguanylate cyclase domain protein"/>
    <property type="match status" value="1"/>
</dbReference>
<dbReference type="InterPro" id="IPR029787">
    <property type="entry name" value="Nucleotide_cyclase"/>
</dbReference>
<evidence type="ECO:0000313" key="5">
    <source>
        <dbReference type="EMBL" id="TDK64508.1"/>
    </source>
</evidence>
<dbReference type="PANTHER" id="PTHR45138:SF9">
    <property type="entry name" value="DIGUANYLATE CYCLASE DGCM-RELATED"/>
    <property type="match status" value="1"/>
</dbReference>
<feature type="domain" description="GGDEF" evidence="4">
    <location>
        <begin position="174"/>
        <end position="311"/>
    </location>
</feature>
<dbReference type="EC" id="2.7.7.65" evidence="1"/>
<dbReference type="PROSITE" id="PS50112">
    <property type="entry name" value="PAS"/>
    <property type="match status" value="1"/>
</dbReference>
<dbReference type="GO" id="GO:0005886">
    <property type="term" value="C:plasma membrane"/>
    <property type="evidence" value="ECO:0007669"/>
    <property type="project" value="TreeGrafter"/>
</dbReference>
<protein>
    <recommendedName>
        <fullName evidence="1">diguanylate cyclase</fullName>
        <ecNumber evidence="1">2.7.7.65</ecNumber>
    </recommendedName>
</protein>
<dbReference type="GO" id="GO:0006355">
    <property type="term" value="P:regulation of DNA-templated transcription"/>
    <property type="evidence" value="ECO:0007669"/>
    <property type="project" value="InterPro"/>
</dbReference>
<proteinExistence type="predicted"/>
<evidence type="ECO:0000256" key="1">
    <source>
        <dbReference type="ARBA" id="ARBA00012528"/>
    </source>
</evidence>
<reference evidence="5 6" key="1">
    <citation type="submission" date="2019-03" db="EMBL/GenBank/DDBJ databases">
        <title>Sapientia aquatica gen. nov., sp. nov., isolated from a crater lake.</title>
        <authorList>
            <person name="Felfoldi T."/>
            <person name="Szabo A."/>
            <person name="Toth E."/>
            <person name="Schumann P."/>
            <person name="Keki Z."/>
            <person name="Marialigeti K."/>
            <person name="Mathe I."/>
        </authorList>
    </citation>
    <scope>NUCLEOTIDE SEQUENCE [LARGE SCALE GENOMIC DNA]</scope>
    <source>
        <strain evidence="5 6">SA-152</strain>
    </source>
</reference>
<dbReference type="Pfam" id="PF00989">
    <property type="entry name" value="PAS"/>
    <property type="match status" value="1"/>
</dbReference>
<dbReference type="CDD" id="cd00130">
    <property type="entry name" value="PAS"/>
    <property type="match status" value="1"/>
</dbReference>
<dbReference type="InterPro" id="IPR013767">
    <property type="entry name" value="PAS_fold"/>
</dbReference>
<dbReference type="RefSeq" id="WP_133329503.1">
    <property type="nucleotide sequence ID" value="NZ_SMYL01000007.1"/>
</dbReference>
<dbReference type="CDD" id="cd01949">
    <property type="entry name" value="GGDEF"/>
    <property type="match status" value="1"/>
</dbReference>
<dbReference type="SUPFAM" id="SSF55785">
    <property type="entry name" value="PYP-like sensor domain (PAS domain)"/>
    <property type="match status" value="1"/>
</dbReference>
<dbReference type="PANTHER" id="PTHR45138">
    <property type="entry name" value="REGULATORY COMPONENTS OF SENSORY TRANSDUCTION SYSTEM"/>
    <property type="match status" value="1"/>
</dbReference>
<evidence type="ECO:0000259" key="3">
    <source>
        <dbReference type="PROSITE" id="PS50112"/>
    </source>
</evidence>
<gene>
    <name evidence="5" type="ORF">E2I14_13775</name>
</gene>
<sequence>MKNVNISIEEIVDSIDCGVILLDQNKHILLWNDWIAVRTGVAASEVVGRSILTSFNEPSNKQFATALSQAFTSGTRSTLTNSSPHPIFPLNISDKLHPNGEQTISVKMLKGWTVEPLCMIQITDSAASPAKRHVNEHHDDGNKVELDLLTNLYTRRFFDEYYRIELGRLQRLQQPFFLLMLDVDCFKKYNENYGEEAGDVALIRIAYSMRKILRRTSDVIARYGGEEFIFLLRDTTAHGAQITAEKLRKLVSNLEIEHDYSGVDDHMTVSIGVVGCDPQKSGNVNQLIDHVQLALQNAKNAGRNQVCYVEA</sequence>